<evidence type="ECO:0000256" key="2">
    <source>
        <dbReference type="ARBA" id="ARBA00023125"/>
    </source>
</evidence>
<reference evidence="5 6" key="1">
    <citation type="submission" date="2018-11" db="EMBL/GenBank/DDBJ databases">
        <title>Sequencing the genomes of 1000 actinobacteria strains.</title>
        <authorList>
            <person name="Klenk H.-P."/>
        </authorList>
    </citation>
    <scope>NUCLEOTIDE SEQUENCE [LARGE SCALE GENOMIC DNA]</scope>
    <source>
        <strain evidence="5 6">DSM 14418</strain>
    </source>
</reference>
<dbReference type="InterPro" id="IPR023187">
    <property type="entry name" value="Tscrpt_reg_MarR-type_CS"/>
</dbReference>
<dbReference type="SUPFAM" id="SSF46785">
    <property type="entry name" value="Winged helix' DNA-binding domain"/>
    <property type="match status" value="1"/>
</dbReference>
<dbReference type="PRINTS" id="PR00598">
    <property type="entry name" value="HTHMARR"/>
</dbReference>
<keyword evidence="3" id="KW-0804">Transcription</keyword>
<evidence type="ECO:0000313" key="6">
    <source>
        <dbReference type="Proteomes" id="UP000280726"/>
    </source>
</evidence>
<evidence type="ECO:0000256" key="3">
    <source>
        <dbReference type="ARBA" id="ARBA00023163"/>
    </source>
</evidence>
<organism evidence="5 6">
    <name type="scientific">Georgenia muralis</name>
    <dbReference type="NCBI Taxonomy" id="154117"/>
    <lineage>
        <taxon>Bacteria</taxon>
        <taxon>Bacillati</taxon>
        <taxon>Actinomycetota</taxon>
        <taxon>Actinomycetes</taxon>
        <taxon>Micrococcales</taxon>
        <taxon>Bogoriellaceae</taxon>
        <taxon>Georgenia</taxon>
    </lineage>
</organism>
<dbReference type="RefSeq" id="WP_246006206.1">
    <property type="nucleotide sequence ID" value="NZ_RKRA01000001.1"/>
</dbReference>
<dbReference type="GO" id="GO:0006950">
    <property type="term" value="P:response to stress"/>
    <property type="evidence" value="ECO:0007669"/>
    <property type="project" value="TreeGrafter"/>
</dbReference>
<comment type="caution">
    <text evidence="5">The sequence shown here is derived from an EMBL/GenBank/DDBJ whole genome shotgun (WGS) entry which is preliminary data.</text>
</comment>
<sequence>MPAQEPNTIAMLGQAYSLLGFRIVEGVVGAGYPQKPRHSAVFAQIGHEGVRLSDLARGANMTPQSMLELVDELEELGYLRREPDPTDRRAKLIRLTPLGERTVDAGRATVSGIEQTITQVLGAEGHAELRRLLGLLLTEVGDPA</sequence>
<keyword evidence="1" id="KW-0805">Transcription regulation</keyword>
<accession>A0A3N4ZU60</accession>
<feature type="domain" description="HTH marR-type" evidence="4">
    <location>
        <begin position="1"/>
        <end position="138"/>
    </location>
</feature>
<gene>
    <name evidence="5" type="ORF">EDD32_3519</name>
</gene>
<dbReference type="InterPro" id="IPR000835">
    <property type="entry name" value="HTH_MarR-typ"/>
</dbReference>
<dbReference type="PROSITE" id="PS50995">
    <property type="entry name" value="HTH_MARR_2"/>
    <property type="match status" value="1"/>
</dbReference>
<dbReference type="PROSITE" id="PS01117">
    <property type="entry name" value="HTH_MARR_1"/>
    <property type="match status" value="1"/>
</dbReference>
<dbReference type="Proteomes" id="UP000280726">
    <property type="component" value="Unassembled WGS sequence"/>
</dbReference>
<dbReference type="Gene3D" id="1.10.10.10">
    <property type="entry name" value="Winged helix-like DNA-binding domain superfamily/Winged helix DNA-binding domain"/>
    <property type="match status" value="1"/>
</dbReference>
<dbReference type="InterPro" id="IPR039422">
    <property type="entry name" value="MarR/SlyA-like"/>
</dbReference>
<protein>
    <submittedName>
        <fullName evidence="5">MarR family transcriptional regulator</fullName>
    </submittedName>
</protein>
<dbReference type="SMART" id="SM00347">
    <property type="entry name" value="HTH_MARR"/>
    <property type="match status" value="1"/>
</dbReference>
<proteinExistence type="predicted"/>
<evidence type="ECO:0000313" key="5">
    <source>
        <dbReference type="EMBL" id="RPF28968.1"/>
    </source>
</evidence>
<dbReference type="InterPro" id="IPR036388">
    <property type="entry name" value="WH-like_DNA-bd_sf"/>
</dbReference>
<keyword evidence="6" id="KW-1185">Reference proteome</keyword>
<dbReference type="EMBL" id="RKRA01000001">
    <property type="protein sequence ID" value="RPF28968.1"/>
    <property type="molecule type" value="Genomic_DNA"/>
</dbReference>
<dbReference type="GO" id="GO:0003677">
    <property type="term" value="F:DNA binding"/>
    <property type="evidence" value="ECO:0007669"/>
    <property type="project" value="UniProtKB-KW"/>
</dbReference>
<dbReference type="AlphaFoldDB" id="A0A3N4ZU60"/>
<dbReference type="GO" id="GO:0003700">
    <property type="term" value="F:DNA-binding transcription factor activity"/>
    <property type="evidence" value="ECO:0007669"/>
    <property type="project" value="InterPro"/>
</dbReference>
<keyword evidence="2" id="KW-0238">DNA-binding</keyword>
<dbReference type="InterPro" id="IPR036390">
    <property type="entry name" value="WH_DNA-bd_sf"/>
</dbReference>
<name>A0A3N4ZU60_9MICO</name>
<dbReference type="Pfam" id="PF12802">
    <property type="entry name" value="MarR_2"/>
    <property type="match status" value="1"/>
</dbReference>
<dbReference type="PANTHER" id="PTHR33164:SF57">
    <property type="entry name" value="MARR-FAMILY TRANSCRIPTIONAL REGULATOR"/>
    <property type="match status" value="1"/>
</dbReference>
<dbReference type="PANTHER" id="PTHR33164">
    <property type="entry name" value="TRANSCRIPTIONAL REGULATOR, MARR FAMILY"/>
    <property type="match status" value="1"/>
</dbReference>
<evidence type="ECO:0000259" key="4">
    <source>
        <dbReference type="PROSITE" id="PS50995"/>
    </source>
</evidence>
<evidence type="ECO:0000256" key="1">
    <source>
        <dbReference type="ARBA" id="ARBA00023015"/>
    </source>
</evidence>